<dbReference type="RefSeq" id="WP_185100712.1">
    <property type="nucleotide sequence ID" value="NZ_JACHMI010000001.1"/>
</dbReference>
<dbReference type="AlphaFoldDB" id="A0A7X0TW92"/>
<name>A0A7X0TW92_9ACTN</name>
<sequence length="107" mass="11850">MKSLRTAVLACALPTTTCAERKAGNGNVKQASTYFDAVVTCLETTWENHFTDAGLTYGKVNVKHVTKFPKKWCGMETDKDDSQALYCAKNRTLRRVWASPSSRASGR</sequence>
<evidence type="ECO:0000313" key="2">
    <source>
        <dbReference type="Proteomes" id="UP000565579"/>
    </source>
</evidence>
<dbReference type="Proteomes" id="UP000565579">
    <property type="component" value="Unassembled WGS sequence"/>
</dbReference>
<reference evidence="1 2" key="1">
    <citation type="submission" date="2020-08" db="EMBL/GenBank/DDBJ databases">
        <title>Sequencing the genomes of 1000 actinobacteria strains.</title>
        <authorList>
            <person name="Klenk H.-P."/>
        </authorList>
    </citation>
    <scope>NUCLEOTIDE SEQUENCE [LARGE SCALE GENOMIC DNA]</scope>
    <source>
        <strain evidence="1 2">DSM 43768</strain>
    </source>
</reference>
<keyword evidence="1" id="KW-0645">Protease</keyword>
<organism evidence="1 2">
    <name type="scientific">Nonomuraea rubra</name>
    <dbReference type="NCBI Taxonomy" id="46180"/>
    <lineage>
        <taxon>Bacteria</taxon>
        <taxon>Bacillati</taxon>
        <taxon>Actinomycetota</taxon>
        <taxon>Actinomycetes</taxon>
        <taxon>Streptosporangiales</taxon>
        <taxon>Streptosporangiaceae</taxon>
        <taxon>Nonomuraea</taxon>
    </lineage>
</organism>
<accession>A0A7X0TW92</accession>
<dbReference type="GO" id="GO:0006508">
    <property type="term" value="P:proteolysis"/>
    <property type="evidence" value="ECO:0007669"/>
    <property type="project" value="UniProtKB-KW"/>
</dbReference>
<comment type="caution">
    <text evidence="1">The sequence shown here is derived from an EMBL/GenBank/DDBJ whole genome shotgun (WGS) entry which is preliminary data.</text>
</comment>
<dbReference type="GO" id="GO:0008237">
    <property type="term" value="F:metallopeptidase activity"/>
    <property type="evidence" value="ECO:0007669"/>
    <property type="project" value="UniProtKB-KW"/>
</dbReference>
<evidence type="ECO:0000313" key="1">
    <source>
        <dbReference type="EMBL" id="MBB6545939.1"/>
    </source>
</evidence>
<gene>
    <name evidence="1" type="ORF">HD593_000734</name>
</gene>
<keyword evidence="2" id="KW-1185">Reference proteome</keyword>
<dbReference type="EMBL" id="JACHMI010000001">
    <property type="protein sequence ID" value="MBB6545939.1"/>
    <property type="molecule type" value="Genomic_DNA"/>
</dbReference>
<keyword evidence="1" id="KW-0482">Metalloprotease</keyword>
<protein>
    <submittedName>
        <fullName evidence="1">Putative metalloprotease</fullName>
    </submittedName>
</protein>
<keyword evidence="1" id="KW-0378">Hydrolase</keyword>
<proteinExistence type="predicted"/>